<evidence type="ECO:0000256" key="1">
    <source>
        <dbReference type="ARBA" id="ARBA00022801"/>
    </source>
</evidence>
<keyword evidence="4" id="KW-1185">Reference proteome</keyword>
<dbReference type="Proteomes" id="UP000628840">
    <property type="component" value="Unassembled WGS sequence"/>
</dbReference>
<sequence>MVDTRLIVVPPTETTAHLAEVGVPSASADVRDVGDVSLHCVAAGDPADPLVVLLHGFPEFWYEWRDYVGRFVDAGYRVLVPDQRGYNLSEKPDGARAYRTSALARDVLGLVESEDRTSAHLLGHDWGAAVAWEVALRHPDAVDRLGIVNVPHPSAFEAALRSNPAQMRRSWYVFFFQLPRLPEWYARRDGFAFFERAMVEDARPGAFEAGDVDRYRRAWSREGALTAMLDWYRALLRHRDDPPRETVTAPTLVAWGDRDRALLPELAAASLDYCRDGRLERFPEATHWLPHEYPERVADSFVEHFDG</sequence>
<dbReference type="PRINTS" id="PR00412">
    <property type="entry name" value="EPOXHYDRLASE"/>
</dbReference>
<dbReference type="InterPro" id="IPR000639">
    <property type="entry name" value="Epox_hydrolase-like"/>
</dbReference>
<organism evidence="3 4">
    <name type="scientific">Halarchaeum grantii</name>
    <dbReference type="NCBI Taxonomy" id="1193105"/>
    <lineage>
        <taxon>Archaea</taxon>
        <taxon>Methanobacteriati</taxon>
        <taxon>Methanobacteriota</taxon>
        <taxon>Stenosarchaea group</taxon>
        <taxon>Halobacteria</taxon>
        <taxon>Halobacteriales</taxon>
        <taxon>Halobacteriaceae</taxon>
    </lineage>
</organism>
<dbReference type="EMBL" id="BMPF01000001">
    <property type="protein sequence ID" value="GGL24894.1"/>
    <property type="molecule type" value="Genomic_DNA"/>
</dbReference>
<evidence type="ECO:0000259" key="2">
    <source>
        <dbReference type="Pfam" id="PF00561"/>
    </source>
</evidence>
<feature type="domain" description="AB hydrolase-1" evidence="2">
    <location>
        <begin position="49"/>
        <end position="291"/>
    </location>
</feature>
<accession>A0A830EZC7</accession>
<protein>
    <submittedName>
        <fullName evidence="3">Alpha/beta hydrolase</fullName>
    </submittedName>
</protein>
<dbReference type="InterPro" id="IPR000073">
    <property type="entry name" value="AB_hydrolase_1"/>
</dbReference>
<dbReference type="PANTHER" id="PTHR43329">
    <property type="entry name" value="EPOXIDE HYDROLASE"/>
    <property type="match status" value="1"/>
</dbReference>
<dbReference type="PRINTS" id="PR00111">
    <property type="entry name" value="ABHYDROLASE"/>
</dbReference>
<dbReference type="SUPFAM" id="SSF53474">
    <property type="entry name" value="alpha/beta-Hydrolases"/>
    <property type="match status" value="1"/>
</dbReference>
<proteinExistence type="predicted"/>
<gene>
    <name evidence="3" type="ORF">GCM10009037_05500</name>
</gene>
<comment type="caution">
    <text evidence="3">The sequence shown here is derived from an EMBL/GenBank/DDBJ whole genome shotgun (WGS) entry which is preliminary data.</text>
</comment>
<name>A0A830EZC7_9EURY</name>
<dbReference type="AlphaFoldDB" id="A0A830EZC7"/>
<evidence type="ECO:0000313" key="3">
    <source>
        <dbReference type="EMBL" id="GGL24894.1"/>
    </source>
</evidence>
<dbReference type="GO" id="GO:0016787">
    <property type="term" value="F:hydrolase activity"/>
    <property type="evidence" value="ECO:0007669"/>
    <property type="project" value="UniProtKB-KW"/>
</dbReference>
<evidence type="ECO:0000313" key="4">
    <source>
        <dbReference type="Proteomes" id="UP000628840"/>
    </source>
</evidence>
<dbReference type="Gene3D" id="3.40.50.1820">
    <property type="entry name" value="alpha/beta hydrolase"/>
    <property type="match status" value="1"/>
</dbReference>
<reference evidence="3 4" key="1">
    <citation type="journal article" date="2019" name="Int. J. Syst. Evol. Microbiol.">
        <title>The Global Catalogue of Microorganisms (GCM) 10K type strain sequencing project: providing services to taxonomists for standard genome sequencing and annotation.</title>
        <authorList>
            <consortium name="The Broad Institute Genomics Platform"/>
            <consortium name="The Broad Institute Genome Sequencing Center for Infectious Disease"/>
            <person name="Wu L."/>
            <person name="Ma J."/>
        </authorList>
    </citation>
    <scope>NUCLEOTIDE SEQUENCE [LARGE SCALE GENOMIC DNA]</scope>
    <source>
        <strain evidence="3 4">JCM 19585</strain>
    </source>
</reference>
<dbReference type="Pfam" id="PF00561">
    <property type="entry name" value="Abhydrolase_1"/>
    <property type="match status" value="1"/>
</dbReference>
<dbReference type="InterPro" id="IPR029058">
    <property type="entry name" value="AB_hydrolase_fold"/>
</dbReference>
<keyword evidence="1 3" id="KW-0378">Hydrolase</keyword>